<proteinExistence type="predicted"/>
<dbReference type="HOGENOM" id="CLU_2478315_0_0_7"/>
<feature type="compositionally biased region" description="Basic and acidic residues" evidence="1">
    <location>
        <begin position="22"/>
        <end position="32"/>
    </location>
</feature>
<dbReference type="KEGG" id="dps:DP0175"/>
<accession>Q6ARX1</accession>
<evidence type="ECO:0000313" key="2">
    <source>
        <dbReference type="EMBL" id="CAG34904.1"/>
    </source>
</evidence>
<gene>
    <name evidence="2" type="ordered locus">DP0175</name>
</gene>
<protein>
    <submittedName>
        <fullName evidence="2">Uncharacterized protein</fullName>
    </submittedName>
</protein>
<evidence type="ECO:0000313" key="3">
    <source>
        <dbReference type="Proteomes" id="UP000000602"/>
    </source>
</evidence>
<organism evidence="2 3">
    <name type="scientific">Desulfotalea psychrophila (strain LSv54 / DSM 12343)</name>
    <dbReference type="NCBI Taxonomy" id="177439"/>
    <lineage>
        <taxon>Bacteria</taxon>
        <taxon>Pseudomonadati</taxon>
        <taxon>Thermodesulfobacteriota</taxon>
        <taxon>Desulfobulbia</taxon>
        <taxon>Desulfobulbales</taxon>
        <taxon>Desulfocapsaceae</taxon>
        <taxon>Desulfotalea</taxon>
    </lineage>
</organism>
<sequence length="87" mass="9077">MNEASVVKKRVWEQAGCCAAGRDADKAHDSSHGGDTGRPNGVGRSRGLSELTELAFKLLLLAEGEGIYRSGYLAPEEMKQGIGGTGG</sequence>
<dbReference type="EMBL" id="CR522870">
    <property type="protein sequence ID" value="CAG34904.1"/>
    <property type="molecule type" value="Genomic_DNA"/>
</dbReference>
<evidence type="ECO:0000256" key="1">
    <source>
        <dbReference type="SAM" id="MobiDB-lite"/>
    </source>
</evidence>
<keyword evidence="3" id="KW-1185">Reference proteome</keyword>
<dbReference type="Proteomes" id="UP000000602">
    <property type="component" value="Chromosome"/>
</dbReference>
<feature type="region of interest" description="Disordered" evidence="1">
    <location>
        <begin position="22"/>
        <end position="45"/>
    </location>
</feature>
<reference evidence="3" key="1">
    <citation type="journal article" date="2004" name="Environ. Microbiol.">
        <title>The genome of Desulfotalea psychrophila, a sulfate-reducing bacterium from permanently cold Arctic sediments.</title>
        <authorList>
            <person name="Rabus R."/>
            <person name="Ruepp A."/>
            <person name="Frickey T."/>
            <person name="Rattei T."/>
            <person name="Fartmann B."/>
            <person name="Stark M."/>
            <person name="Bauer M."/>
            <person name="Zibat A."/>
            <person name="Lombardot T."/>
            <person name="Becker I."/>
            <person name="Amann J."/>
            <person name="Gellner K."/>
            <person name="Teeling H."/>
            <person name="Leuschner W.D."/>
            <person name="Gloeckner F.-O."/>
            <person name="Lupas A.N."/>
            <person name="Amann R."/>
            <person name="Klenk H.-P."/>
        </authorList>
    </citation>
    <scope>NUCLEOTIDE SEQUENCE [LARGE SCALE GENOMIC DNA]</scope>
    <source>
        <strain evidence="3">DSM 12343 / LSv54</strain>
    </source>
</reference>
<name>Q6ARX1_DESPS</name>
<dbReference type="AlphaFoldDB" id="Q6ARX1"/>